<dbReference type="PANTHER" id="PTHR42709">
    <property type="entry name" value="ALKALINE PHOSPHATASE LIKE PROTEIN"/>
    <property type="match status" value="1"/>
</dbReference>
<feature type="transmembrane region" description="Helical" evidence="6">
    <location>
        <begin position="46"/>
        <end position="67"/>
    </location>
</feature>
<evidence type="ECO:0000259" key="7">
    <source>
        <dbReference type="Pfam" id="PF09335"/>
    </source>
</evidence>
<organism evidence="8 9">
    <name type="scientific">Plastoroseomonas hellenica</name>
    <dbReference type="NCBI Taxonomy" id="2687306"/>
    <lineage>
        <taxon>Bacteria</taxon>
        <taxon>Pseudomonadati</taxon>
        <taxon>Pseudomonadota</taxon>
        <taxon>Alphaproteobacteria</taxon>
        <taxon>Acetobacterales</taxon>
        <taxon>Acetobacteraceae</taxon>
        <taxon>Plastoroseomonas</taxon>
    </lineage>
</organism>
<feature type="domain" description="VTT" evidence="7">
    <location>
        <begin position="38"/>
        <end position="164"/>
    </location>
</feature>
<proteinExistence type="predicted"/>
<dbReference type="RefSeq" id="WP_211851273.1">
    <property type="nucleotide sequence ID" value="NZ_JAAGBB010000004.1"/>
</dbReference>
<keyword evidence="5 6" id="KW-0472">Membrane</keyword>
<evidence type="ECO:0000313" key="9">
    <source>
        <dbReference type="Proteomes" id="UP001196870"/>
    </source>
</evidence>
<dbReference type="EMBL" id="JAAGBB010000004">
    <property type="protein sequence ID" value="MBR0663689.1"/>
    <property type="molecule type" value="Genomic_DNA"/>
</dbReference>
<keyword evidence="2" id="KW-1003">Cell membrane</keyword>
<accession>A0ABS5ETR9</accession>
<evidence type="ECO:0000256" key="2">
    <source>
        <dbReference type="ARBA" id="ARBA00022475"/>
    </source>
</evidence>
<gene>
    <name evidence="8" type="ORF">GXW71_04890</name>
</gene>
<feature type="transmembrane region" description="Helical" evidence="6">
    <location>
        <begin position="74"/>
        <end position="92"/>
    </location>
</feature>
<dbReference type="Pfam" id="PF09335">
    <property type="entry name" value="VTT_dom"/>
    <property type="match status" value="1"/>
</dbReference>
<evidence type="ECO:0000313" key="8">
    <source>
        <dbReference type="EMBL" id="MBR0663689.1"/>
    </source>
</evidence>
<comment type="caution">
    <text evidence="8">The sequence shown here is derived from an EMBL/GenBank/DDBJ whole genome shotgun (WGS) entry which is preliminary data.</text>
</comment>
<reference evidence="9" key="1">
    <citation type="journal article" date="2021" name="Syst. Appl. Microbiol.">
        <title>Roseomonas hellenica sp. nov., isolated from roots of wild-growing Alkanna tinctoria.</title>
        <authorList>
            <person name="Rat A."/>
            <person name="Naranjo H.D."/>
            <person name="Lebbe L."/>
            <person name="Cnockaert M."/>
            <person name="Krigas N."/>
            <person name="Grigoriadou K."/>
            <person name="Maloupa E."/>
            <person name="Willems A."/>
        </authorList>
    </citation>
    <scope>NUCLEOTIDE SEQUENCE [LARGE SCALE GENOMIC DNA]</scope>
    <source>
        <strain evidence="9">LMG 31523</strain>
    </source>
</reference>
<feature type="transmembrane region" description="Helical" evidence="6">
    <location>
        <begin position="112"/>
        <end position="132"/>
    </location>
</feature>
<keyword evidence="4 6" id="KW-1133">Transmembrane helix</keyword>
<evidence type="ECO:0000256" key="3">
    <source>
        <dbReference type="ARBA" id="ARBA00022692"/>
    </source>
</evidence>
<evidence type="ECO:0000256" key="6">
    <source>
        <dbReference type="SAM" id="Phobius"/>
    </source>
</evidence>
<dbReference type="PANTHER" id="PTHR42709:SF6">
    <property type="entry name" value="UNDECAPRENYL PHOSPHATE TRANSPORTER A"/>
    <property type="match status" value="1"/>
</dbReference>
<feature type="transmembrane region" description="Helical" evidence="6">
    <location>
        <begin position="144"/>
        <end position="163"/>
    </location>
</feature>
<feature type="transmembrane region" description="Helical" evidence="6">
    <location>
        <begin position="183"/>
        <end position="200"/>
    </location>
</feature>
<dbReference type="Proteomes" id="UP001196870">
    <property type="component" value="Unassembled WGS sequence"/>
</dbReference>
<evidence type="ECO:0000256" key="4">
    <source>
        <dbReference type="ARBA" id="ARBA00022989"/>
    </source>
</evidence>
<keyword evidence="9" id="KW-1185">Reference proteome</keyword>
<evidence type="ECO:0000256" key="5">
    <source>
        <dbReference type="ARBA" id="ARBA00023136"/>
    </source>
</evidence>
<protein>
    <submittedName>
        <fullName evidence="8">DedA family protein</fullName>
    </submittedName>
</protein>
<sequence>MLANLLATLASAITSVILAGGYGGVAALMAIESACIPLPSEIIMPFAGYLVSTGHFSLVGAATAGALGCNIGSTIVYTLAAHGGPALIRRWGRFVLLSSQELAWAERFFARHGAITVFIGRLLPVIRTFIALPAGIARMRQVTFQAYTFVGSWLWCYALAYVGAELGERWDSDPALRAVFHRLDAAILVALVALGAWFAWRHLRAAKAGRGRPGNRASG</sequence>
<dbReference type="InterPro" id="IPR032816">
    <property type="entry name" value="VTT_dom"/>
</dbReference>
<name>A0ABS5ETR9_9PROT</name>
<comment type="subcellular location">
    <subcellularLocation>
        <location evidence="1">Cell membrane</location>
        <topology evidence="1">Multi-pass membrane protein</topology>
    </subcellularLocation>
</comment>
<keyword evidence="3 6" id="KW-0812">Transmembrane</keyword>
<dbReference type="InterPro" id="IPR051311">
    <property type="entry name" value="DedA_domain"/>
</dbReference>
<evidence type="ECO:0000256" key="1">
    <source>
        <dbReference type="ARBA" id="ARBA00004651"/>
    </source>
</evidence>